<proteinExistence type="predicted"/>
<keyword evidence="1" id="KW-1133">Transmembrane helix</keyword>
<accession>A0A9D2RVX4</accession>
<reference evidence="2" key="2">
    <citation type="submission" date="2021-04" db="EMBL/GenBank/DDBJ databases">
        <authorList>
            <person name="Gilroy R."/>
        </authorList>
    </citation>
    <scope>NUCLEOTIDE SEQUENCE</scope>
    <source>
        <strain evidence="2">ChiSjej1B19-5720</strain>
    </source>
</reference>
<name>A0A9D2RVX4_9FIRM</name>
<feature type="transmembrane region" description="Helical" evidence="1">
    <location>
        <begin position="210"/>
        <end position="235"/>
    </location>
</feature>
<comment type="caution">
    <text evidence="2">The sequence shown here is derived from an EMBL/GenBank/DDBJ whole genome shotgun (WGS) entry which is preliminary data.</text>
</comment>
<dbReference type="InterPro" id="IPR045798">
    <property type="entry name" value="TrbL_Firmicutes"/>
</dbReference>
<dbReference type="EMBL" id="DWYZ01000003">
    <property type="protein sequence ID" value="HJB27195.1"/>
    <property type="molecule type" value="Genomic_DNA"/>
</dbReference>
<feature type="transmembrane region" description="Helical" evidence="1">
    <location>
        <begin position="41"/>
        <end position="63"/>
    </location>
</feature>
<keyword evidence="1" id="KW-0812">Transmembrane</keyword>
<evidence type="ECO:0000256" key="1">
    <source>
        <dbReference type="SAM" id="Phobius"/>
    </source>
</evidence>
<keyword evidence="1" id="KW-0472">Membrane</keyword>
<protein>
    <recommendedName>
        <fullName evidence="4">TrbL/VirB6 plasmid conjugal transfer protein</fullName>
    </recommendedName>
</protein>
<evidence type="ECO:0008006" key="4">
    <source>
        <dbReference type="Google" id="ProtNLM"/>
    </source>
</evidence>
<dbReference type="Proteomes" id="UP000823842">
    <property type="component" value="Unassembled WGS sequence"/>
</dbReference>
<evidence type="ECO:0000313" key="2">
    <source>
        <dbReference type="EMBL" id="HJB27195.1"/>
    </source>
</evidence>
<reference evidence="2" key="1">
    <citation type="journal article" date="2021" name="PeerJ">
        <title>Extensive microbial diversity within the chicken gut microbiome revealed by metagenomics and culture.</title>
        <authorList>
            <person name="Gilroy R."/>
            <person name="Ravi A."/>
            <person name="Getino M."/>
            <person name="Pursley I."/>
            <person name="Horton D.L."/>
            <person name="Alikhan N.F."/>
            <person name="Baker D."/>
            <person name="Gharbi K."/>
            <person name="Hall N."/>
            <person name="Watson M."/>
            <person name="Adriaenssens E.M."/>
            <person name="Foster-Nyarko E."/>
            <person name="Jarju S."/>
            <person name="Secka A."/>
            <person name="Antonio M."/>
            <person name="Oren A."/>
            <person name="Chaudhuri R.R."/>
            <person name="La Ragione R."/>
            <person name="Hildebrand F."/>
            <person name="Pallen M.J."/>
        </authorList>
    </citation>
    <scope>NUCLEOTIDE SEQUENCE</scope>
    <source>
        <strain evidence="2">ChiSjej1B19-5720</strain>
    </source>
</reference>
<feature type="transmembrane region" description="Helical" evidence="1">
    <location>
        <begin position="151"/>
        <end position="174"/>
    </location>
</feature>
<feature type="transmembrane region" description="Helical" evidence="1">
    <location>
        <begin position="83"/>
        <end position="106"/>
    </location>
</feature>
<organism evidence="2 3">
    <name type="scientific">Candidatus Blautia faecavium</name>
    <dbReference type="NCBI Taxonomy" id="2838487"/>
    <lineage>
        <taxon>Bacteria</taxon>
        <taxon>Bacillati</taxon>
        <taxon>Bacillota</taxon>
        <taxon>Clostridia</taxon>
        <taxon>Lachnospirales</taxon>
        <taxon>Lachnospiraceae</taxon>
        <taxon>Blautia</taxon>
    </lineage>
</organism>
<sequence length="297" mass="32525">MLEVLTDWFSLIFNQLYSVSGAMDTFSTYNDMYYSLMNNPVFTSVAGAIMGIGVGIMLIYFLLDLAEKVQDRSFTLQHFMRSIVFMIVAYILIIYSMDLLQGFVAFGQAVANLLNESSLAEGMAFFEKGTPQYDQFKEGVSDVKLLPSIGFVIKAILPWLISTIASLIVTFLAVSRIVEMVVRCLFAPIAVSDCFRDGYRSNAIRYLKKFLAISLQYALIIGINVGMSFIIAQAVGANTGAELLTALEATNFSGEGCTEFLDSLLGGDHYLLLLGLLCTKVGLLIKSMGIANDVVGV</sequence>
<gene>
    <name evidence="2" type="ORF">IAA06_00145</name>
</gene>
<dbReference type="AlphaFoldDB" id="A0A9D2RVX4"/>
<dbReference type="Pfam" id="PF19478">
    <property type="entry name" value="TrbL_2"/>
    <property type="match status" value="1"/>
</dbReference>
<evidence type="ECO:0000313" key="3">
    <source>
        <dbReference type="Proteomes" id="UP000823842"/>
    </source>
</evidence>
<feature type="transmembrane region" description="Helical" evidence="1">
    <location>
        <begin position="269"/>
        <end position="285"/>
    </location>
</feature>